<name>A0ABN9TPV4_9DINO</name>
<dbReference type="EMBL" id="CAUYUJ010014885">
    <property type="protein sequence ID" value="CAK0847237.1"/>
    <property type="molecule type" value="Genomic_DNA"/>
</dbReference>
<evidence type="ECO:0000313" key="2">
    <source>
        <dbReference type="EMBL" id="CAK0847237.1"/>
    </source>
</evidence>
<comment type="caution">
    <text evidence="2">The sequence shown here is derived from an EMBL/GenBank/DDBJ whole genome shotgun (WGS) entry which is preliminary data.</text>
</comment>
<feature type="non-terminal residue" evidence="2">
    <location>
        <position position="82"/>
    </location>
</feature>
<feature type="region of interest" description="Disordered" evidence="1">
    <location>
        <begin position="47"/>
        <end position="82"/>
    </location>
</feature>
<feature type="compositionally biased region" description="Low complexity" evidence="1">
    <location>
        <begin position="57"/>
        <end position="71"/>
    </location>
</feature>
<dbReference type="Proteomes" id="UP001189429">
    <property type="component" value="Unassembled WGS sequence"/>
</dbReference>
<keyword evidence="3" id="KW-1185">Reference proteome</keyword>
<proteinExistence type="predicted"/>
<organism evidence="2 3">
    <name type="scientific">Prorocentrum cordatum</name>
    <dbReference type="NCBI Taxonomy" id="2364126"/>
    <lineage>
        <taxon>Eukaryota</taxon>
        <taxon>Sar</taxon>
        <taxon>Alveolata</taxon>
        <taxon>Dinophyceae</taxon>
        <taxon>Prorocentrales</taxon>
        <taxon>Prorocentraceae</taxon>
        <taxon>Prorocentrum</taxon>
    </lineage>
</organism>
<protein>
    <submittedName>
        <fullName evidence="2">Uncharacterized protein</fullName>
    </submittedName>
</protein>
<evidence type="ECO:0000256" key="1">
    <source>
        <dbReference type="SAM" id="MobiDB-lite"/>
    </source>
</evidence>
<evidence type="ECO:0000313" key="3">
    <source>
        <dbReference type="Proteomes" id="UP001189429"/>
    </source>
</evidence>
<sequence>MRGEGAGVEAAAGPESKLQPRLGGASVIASAARDSAALFDALQRCDSQQFTGPPPAAGVRRVLAASRSRSGPAPEGRLVGSL</sequence>
<gene>
    <name evidence="2" type="ORF">PCOR1329_LOCUS40507</name>
</gene>
<accession>A0ABN9TPV4</accession>
<feature type="region of interest" description="Disordered" evidence="1">
    <location>
        <begin position="1"/>
        <end position="22"/>
    </location>
</feature>
<reference evidence="2" key="1">
    <citation type="submission" date="2023-10" db="EMBL/GenBank/DDBJ databases">
        <authorList>
            <person name="Chen Y."/>
            <person name="Shah S."/>
            <person name="Dougan E. K."/>
            <person name="Thang M."/>
            <person name="Chan C."/>
        </authorList>
    </citation>
    <scope>NUCLEOTIDE SEQUENCE [LARGE SCALE GENOMIC DNA]</scope>
</reference>